<dbReference type="Pfam" id="PF02873">
    <property type="entry name" value="MurB_C"/>
    <property type="match status" value="1"/>
</dbReference>
<dbReference type="InterPro" id="IPR011601">
    <property type="entry name" value="MurB_C"/>
</dbReference>
<evidence type="ECO:0000256" key="5">
    <source>
        <dbReference type="ARBA" id="ARBA00022490"/>
    </source>
</evidence>
<organism evidence="18 19">
    <name type="scientific">Gottschalkia acidurici (strain ATCC 7906 / DSM 604 / BCRC 14475 / CIP 104303 / KCTC 5404 / NCIMB 10678 / 9a)</name>
    <name type="common">Clostridium acidurici</name>
    <dbReference type="NCBI Taxonomy" id="1128398"/>
    <lineage>
        <taxon>Bacteria</taxon>
        <taxon>Bacillati</taxon>
        <taxon>Bacillota</taxon>
        <taxon>Tissierellia</taxon>
        <taxon>Tissierellales</taxon>
        <taxon>Gottschalkiaceae</taxon>
        <taxon>Gottschalkia</taxon>
    </lineage>
</organism>
<dbReference type="InterPro" id="IPR016169">
    <property type="entry name" value="FAD-bd_PCMH_sub2"/>
</dbReference>
<comment type="subcellular location">
    <subcellularLocation>
        <location evidence="3 16">Cytoplasm</location>
    </subcellularLocation>
</comment>
<evidence type="ECO:0000259" key="17">
    <source>
        <dbReference type="PROSITE" id="PS51387"/>
    </source>
</evidence>
<dbReference type="Gene3D" id="3.30.43.10">
    <property type="entry name" value="Uridine Diphospho-n-acetylenolpyruvylglucosamine Reductase, domain 2"/>
    <property type="match status" value="1"/>
</dbReference>
<feature type="active site" description="Proton donor" evidence="16">
    <location>
        <position position="227"/>
    </location>
</feature>
<evidence type="ECO:0000256" key="7">
    <source>
        <dbReference type="ARBA" id="ARBA00022630"/>
    </source>
</evidence>
<feature type="active site" evidence="16">
    <location>
        <position position="297"/>
    </location>
</feature>
<feature type="domain" description="FAD-binding PCMH-type" evidence="17">
    <location>
        <begin position="32"/>
        <end position="198"/>
    </location>
</feature>
<accession>K0AZ02</accession>
<dbReference type="EC" id="1.3.1.98" evidence="16"/>
<keyword evidence="19" id="KW-1185">Reference proteome</keyword>
<dbReference type="Gene3D" id="3.90.78.10">
    <property type="entry name" value="UDP-N-acetylenolpyruvoylglucosamine reductase, C-terminal domain"/>
    <property type="match status" value="1"/>
</dbReference>
<dbReference type="PANTHER" id="PTHR21071">
    <property type="entry name" value="UDP-N-ACETYLENOLPYRUVOYLGLUCOSAMINE REDUCTASE"/>
    <property type="match status" value="1"/>
</dbReference>
<dbReference type="EMBL" id="CP003326">
    <property type="protein sequence ID" value="AFS79033.1"/>
    <property type="molecule type" value="Genomic_DNA"/>
</dbReference>
<keyword evidence="10 16" id="KW-0133">Cell shape</keyword>
<keyword evidence="12 16" id="KW-0560">Oxidoreductase</keyword>
<evidence type="ECO:0000256" key="1">
    <source>
        <dbReference type="ARBA" id="ARBA00001974"/>
    </source>
</evidence>
<dbReference type="InterPro" id="IPR036635">
    <property type="entry name" value="MurB_C_sf"/>
</dbReference>
<dbReference type="AlphaFoldDB" id="K0AZ02"/>
<protein>
    <recommendedName>
        <fullName evidence="16">UDP-N-acetylenolpyruvoylglucosamine reductase</fullName>
        <ecNumber evidence="16">1.3.1.98</ecNumber>
    </recommendedName>
    <alternativeName>
        <fullName evidence="16">UDP-N-acetylmuramate dehydrogenase</fullName>
    </alternativeName>
</protein>
<keyword evidence="11 16" id="KW-0573">Peptidoglycan synthesis</keyword>
<keyword evidence="5 16" id="KW-0963">Cytoplasm</keyword>
<gene>
    <name evidence="16 18" type="primary">murB</name>
    <name evidence="18" type="ordered locus">Curi_c20290</name>
</gene>
<evidence type="ECO:0000256" key="12">
    <source>
        <dbReference type="ARBA" id="ARBA00023002"/>
    </source>
</evidence>
<dbReference type="GO" id="GO:0071555">
    <property type="term" value="P:cell wall organization"/>
    <property type="evidence" value="ECO:0007669"/>
    <property type="project" value="UniProtKB-KW"/>
</dbReference>
<evidence type="ECO:0000256" key="10">
    <source>
        <dbReference type="ARBA" id="ARBA00022960"/>
    </source>
</evidence>
<dbReference type="NCBIfam" id="TIGR00179">
    <property type="entry name" value="murB"/>
    <property type="match status" value="1"/>
</dbReference>
<dbReference type="STRING" id="1128398.Curi_c20290"/>
<dbReference type="Gene3D" id="3.30.465.10">
    <property type="match status" value="1"/>
</dbReference>
<keyword evidence="7 16" id="KW-0285">Flavoprotein</keyword>
<dbReference type="SUPFAM" id="SSF56176">
    <property type="entry name" value="FAD-binding/transporter-associated domain-like"/>
    <property type="match status" value="1"/>
</dbReference>
<keyword evidence="9 16" id="KW-0521">NADP</keyword>
<dbReference type="RefSeq" id="WP_014968169.1">
    <property type="nucleotide sequence ID" value="NC_018664.1"/>
</dbReference>
<dbReference type="GO" id="GO:0071949">
    <property type="term" value="F:FAD binding"/>
    <property type="evidence" value="ECO:0007669"/>
    <property type="project" value="InterPro"/>
</dbReference>
<dbReference type="PATRIC" id="fig|1128398.3.peg.2091"/>
<evidence type="ECO:0000256" key="11">
    <source>
        <dbReference type="ARBA" id="ARBA00022984"/>
    </source>
</evidence>
<dbReference type="Proteomes" id="UP000006094">
    <property type="component" value="Chromosome"/>
</dbReference>
<dbReference type="GO" id="GO:0051301">
    <property type="term" value="P:cell division"/>
    <property type="evidence" value="ECO:0007669"/>
    <property type="project" value="UniProtKB-KW"/>
</dbReference>
<evidence type="ECO:0000313" key="19">
    <source>
        <dbReference type="Proteomes" id="UP000006094"/>
    </source>
</evidence>
<dbReference type="HOGENOM" id="CLU_035304_1_1_9"/>
<dbReference type="GO" id="GO:0009252">
    <property type="term" value="P:peptidoglycan biosynthetic process"/>
    <property type="evidence" value="ECO:0007669"/>
    <property type="project" value="UniProtKB-UniRule"/>
</dbReference>
<evidence type="ECO:0000313" key="18">
    <source>
        <dbReference type="EMBL" id="AFS79033.1"/>
    </source>
</evidence>
<evidence type="ECO:0000256" key="6">
    <source>
        <dbReference type="ARBA" id="ARBA00022618"/>
    </source>
</evidence>
<dbReference type="GO" id="GO:0005829">
    <property type="term" value="C:cytosol"/>
    <property type="evidence" value="ECO:0007669"/>
    <property type="project" value="TreeGrafter"/>
</dbReference>
<keyword evidence="6 16" id="KW-0132">Cell division</keyword>
<evidence type="ECO:0000256" key="13">
    <source>
        <dbReference type="ARBA" id="ARBA00023306"/>
    </source>
</evidence>
<dbReference type="InterPro" id="IPR003170">
    <property type="entry name" value="MurB"/>
</dbReference>
<sequence length="304" mass="33543">MNKELILNLFTQIIKQGNILIDEPMKKHTSFKIGGPVDFLITPGNMDEVYKSVKLCRDNNIDYMIIGNGSNLLVKDGGIRGVVIKIADKLNNIVIDEDRMIVEAGALLSTISKTALKNSLAGLEFASGIPGTIGGAMTMNAGAYGGEMKDITEKVKCIDRHGDIIELNNEEMNFGYRKSRVEEENLIVLEVEIKLRKSNYEDVKMHMDELNKKRTTKQPLNLPSGGSTFKRPTGYFAAKLIEDCGLKGVTHGGAQVSDKHAGFIVNIDKATSKDVLNLIETVKKVVRDKFKVDLETEVKIVGED</sequence>
<evidence type="ECO:0000256" key="8">
    <source>
        <dbReference type="ARBA" id="ARBA00022827"/>
    </source>
</evidence>
<keyword evidence="8 16" id="KW-0274">FAD</keyword>
<evidence type="ECO:0000256" key="4">
    <source>
        <dbReference type="ARBA" id="ARBA00004752"/>
    </source>
</evidence>
<feature type="active site" evidence="16">
    <location>
        <position position="177"/>
    </location>
</feature>
<evidence type="ECO:0000256" key="3">
    <source>
        <dbReference type="ARBA" id="ARBA00004496"/>
    </source>
</evidence>
<dbReference type="UniPathway" id="UPA00219"/>
<comment type="cofactor">
    <cofactor evidence="1 16">
        <name>FAD</name>
        <dbReference type="ChEBI" id="CHEBI:57692"/>
    </cofactor>
</comment>
<dbReference type="OrthoDB" id="9804753at2"/>
<dbReference type="HAMAP" id="MF_00037">
    <property type="entry name" value="MurB"/>
    <property type="match status" value="1"/>
</dbReference>
<dbReference type="PANTHER" id="PTHR21071:SF4">
    <property type="entry name" value="UDP-N-ACETYLENOLPYRUVOYLGLUCOSAMINE REDUCTASE"/>
    <property type="match status" value="1"/>
</dbReference>
<evidence type="ECO:0000256" key="15">
    <source>
        <dbReference type="ARBA" id="ARBA00048914"/>
    </source>
</evidence>
<comment type="function">
    <text evidence="2 16">Cell wall formation.</text>
</comment>
<comment type="similarity">
    <text evidence="16">Belongs to the MurB family.</text>
</comment>
<evidence type="ECO:0000256" key="14">
    <source>
        <dbReference type="ARBA" id="ARBA00023316"/>
    </source>
</evidence>
<dbReference type="NCBIfam" id="NF010480">
    <property type="entry name" value="PRK13905.1"/>
    <property type="match status" value="1"/>
</dbReference>
<dbReference type="InterPro" id="IPR016167">
    <property type="entry name" value="FAD-bd_PCMH_sub1"/>
</dbReference>
<keyword evidence="13 16" id="KW-0131">Cell cycle</keyword>
<dbReference type="KEGG" id="cad:Curi_c20290"/>
<evidence type="ECO:0000256" key="9">
    <source>
        <dbReference type="ARBA" id="ARBA00022857"/>
    </source>
</evidence>
<comment type="catalytic activity">
    <reaction evidence="15 16">
        <text>UDP-N-acetyl-alpha-D-muramate + NADP(+) = UDP-N-acetyl-3-O-(1-carboxyvinyl)-alpha-D-glucosamine + NADPH + H(+)</text>
        <dbReference type="Rhea" id="RHEA:12248"/>
        <dbReference type="ChEBI" id="CHEBI:15378"/>
        <dbReference type="ChEBI" id="CHEBI:57783"/>
        <dbReference type="ChEBI" id="CHEBI:58349"/>
        <dbReference type="ChEBI" id="CHEBI:68483"/>
        <dbReference type="ChEBI" id="CHEBI:70757"/>
        <dbReference type="EC" id="1.3.1.98"/>
    </reaction>
</comment>
<evidence type="ECO:0000256" key="2">
    <source>
        <dbReference type="ARBA" id="ARBA00003921"/>
    </source>
</evidence>
<evidence type="ECO:0000256" key="16">
    <source>
        <dbReference type="HAMAP-Rule" id="MF_00037"/>
    </source>
</evidence>
<dbReference type="InterPro" id="IPR016166">
    <property type="entry name" value="FAD-bd_PCMH"/>
</dbReference>
<name>K0AZ02_GOTA9</name>
<dbReference type="GO" id="GO:0008762">
    <property type="term" value="F:UDP-N-acetylmuramate dehydrogenase activity"/>
    <property type="evidence" value="ECO:0007669"/>
    <property type="project" value="UniProtKB-UniRule"/>
</dbReference>
<dbReference type="SUPFAM" id="SSF56194">
    <property type="entry name" value="Uridine diphospho-N-Acetylenolpyruvylglucosamine reductase, MurB, C-terminal domain"/>
    <property type="match status" value="1"/>
</dbReference>
<dbReference type="eggNOG" id="COG0812">
    <property type="taxonomic scope" value="Bacteria"/>
</dbReference>
<dbReference type="InterPro" id="IPR006094">
    <property type="entry name" value="Oxid_FAD_bind_N"/>
</dbReference>
<comment type="pathway">
    <text evidence="4 16">Cell wall biogenesis; peptidoglycan biosynthesis.</text>
</comment>
<reference evidence="18 19" key="1">
    <citation type="journal article" date="2012" name="PLoS ONE">
        <title>The purine-utilizing bacterium Clostridium acidurici 9a: a genome-guided metabolic reconsideration.</title>
        <authorList>
            <person name="Hartwich K."/>
            <person name="Poehlein A."/>
            <person name="Daniel R."/>
        </authorList>
    </citation>
    <scope>NUCLEOTIDE SEQUENCE [LARGE SCALE GENOMIC DNA]</scope>
    <source>
        <strain evidence="19">ATCC 7906 / DSM 604 / BCRC 14475 / CIP 104303 / KCTC 5404 / NCIMB 10678 / 9a</strain>
    </source>
</reference>
<dbReference type="PROSITE" id="PS51387">
    <property type="entry name" value="FAD_PCMH"/>
    <property type="match status" value="1"/>
</dbReference>
<dbReference type="Pfam" id="PF01565">
    <property type="entry name" value="FAD_binding_4"/>
    <property type="match status" value="1"/>
</dbReference>
<keyword evidence="14 16" id="KW-0961">Cell wall biogenesis/degradation</keyword>
<dbReference type="InterPro" id="IPR036318">
    <property type="entry name" value="FAD-bd_PCMH-like_sf"/>
</dbReference>
<dbReference type="GO" id="GO:0008360">
    <property type="term" value="P:regulation of cell shape"/>
    <property type="evidence" value="ECO:0007669"/>
    <property type="project" value="UniProtKB-KW"/>
</dbReference>
<proteinExistence type="inferred from homology"/>